<gene>
    <name evidence="1" type="ORF">FCN18_00540</name>
</gene>
<evidence type="ECO:0000313" key="1">
    <source>
        <dbReference type="EMBL" id="TKG73125.1"/>
    </source>
</evidence>
<sequence length="143" mass="15612">MSENREALPGSLMPFTTEFTGGEQLNASVPGVPSARDIQIAPDKILDVARIIEEQAAALQGKLAQHLAALRINAPSEDVVSTNVVQVWNEVIAGDEGSYERKVRSYVLQLRSLAEQLRKASGTYQLDDEQKAASFGDRRVYPA</sequence>
<protein>
    <recommendedName>
        <fullName evidence="3">PE domain-containing protein</fullName>
    </recommendedName>
</protein>
<dbReference type="RefSeq" id="WP_137092754.1">
    <property type="nucleotide sequence ID" value="NZ_SWMS01000001.1"/>
</dbReference>
<name>A0ABY2SDU7_9PSEU</name>
<proteinExistence type="predicted"/>
<keyword evidence="2" id="KW-1185">Reference proteome</keyword>
<organism evidence="1 2">
    <name type="scientific">Prauserella endophytica</name>
    <dbReference type="NCBI Taxonomy" id="1592324"/>
    <lineage>
        <taxon>Bacteria</taxon>
        <taxon>Bacillati</taxon>
        <taxon>Actinomycetota</taxon>
        <taxon>Actinomycetes</taxon>
        <taxon>Pseudonocardiales</taxon>
        <taxon>Pseudonocardiaceae</taxon>
        <taxon>Prauserella</taxon>
        <taxon>Prauserella coralliicola group</taxon>
    </lineage>
</organism>
<comment type="caution">
    <text evidence="1">The sequence shown here is derived from an EMBL/GenBank/DDBJ whole genome shotgun (WGS) entry which is preliminary data.</text>
</comment>
<accession>A0ABY2SDU7</accession>
<dbReference type="Proteomes" id="UP000309992">
    <property type="component" value="Unassembled WGS sequence"/>
</dbReference>
<evidence type="ECO:0008006" key="3">
    <source>
        <dbReference type="Google" id="ProtNLM"/>
    </source>
</evidence>
<dbReference type="EMBL" id="SWMS01000001">
    <property type="protein sequence ID" value="TKG73125.1"/>
    <property type="molecule type" value="Genomic_DNA"/>
</dbReference>
<reference evidence="1 2" key="1">
    <citation type="journal article" date="2015" name="Antonie Van Leeuwenhoek">
        <title>Prauserella endophytica sp. nov., an endophytic actinobacterium isolated from Tamarix taklamakanensis.</title>
        <authorList>
            <person name="Liu J.M."/>
            <person name="Habden X."/>
            <person name="Guo L."/>
            <person name="Tuo L."/>
            <person name="Jiang Z.K."/>
            <person name="Liu S.W."/>
            <person name="Liu X.F."/>
            <person name="Chen L."/>
            <person name="Li R.F."/>
            <person name="Zhang Y.Q."/>
            <person name="Sun C.H."/>
        </authorList>
    </citation>
    <scope>NUCLEOTIDE SEQUENCE [LARGE SCALE GENOMIC DNA]</scope>
    <source>
        <strain evidence="1 2">CGMCC 4.7182</strain>
    </source>
</reference>
<evidence type="ECO:0000313" key="2">
    <source>
        <dbReference type="Proteomes" id="UP000309992"/>
    </source>
</evidence>